<sequence>MRTLEWDNMAVKVDIRQLHRLRLADDIVLRIPKLSQAEQMLTDFDKAYGKIGHRQNPVEAMFIKNRLVSFVPFLLIEGISPNAPGTSI</sequence>
<evidence type="ECO:0000313" key="1">
    <source>
        <dbReference type="Proteomes" id="UP000035642"/>
    </source>
</evidence>
<reference evidence="2" key="2">
    <citation type="submission" date="2017-02" db="UniProtKB">
        <authorList>
            <consortium name="WormBaseParasite"/>
        </authorList>
    </citation>
    <scope>IDENTIFICATION</scope>
</reference>
<proteinExistence type="predicted"/>
<protein>
    <submittedName>
        <fullName evidence="2">Reverse transcriptase domain-containing protein</fullName>
    </submittedName>
</protein>
<dbReference type="WBParaSite" id="ACAC_0001349501-mRNA-1">
    <property type="protein sequence ID" value="ACAC_0001349501-mRNA-1"/>
    <property type="gene ID" value="ACAC_0001349501"/>
</dbReference>
<accession>A0A0K0DP06</accession>
<evidence type="ECO:0000313" key="2">
    <source>
        <dbReference type="WBParaSite" id="ACAC_0001349501-mRNA-1"/>
    </source>
</evidence>
<dbReference type="AlphaFoldDB" id="A0A0K0DP06"/>
<keyword evidence="1" id="KW-1185">Reference proteome</keyword>
<organism evidence="1 2">
    <name type="scientific">Angiostrongylus cantonensis</name>
    <name type="common">Rat lungworm</name>
    <dbReference type="NCBI Taxonomy" id="6313"/>
    <lineage>
        <taxon>Eukaryota</taxon>
        <taxon>Metazoa</taxon>
        <taxon>Ecdysozoa</taxon>
        <taxon>Nematoda</taxon>
        <taxon>Chromadorea</taxon>
        <taxon>Rhabditida</taxon>
        <taxon>Rhabditina</taxon>
        <taxon>Rhabditomorpha</taxon>
        <taxon>Strongyloidea</taxon>
        <taxon>Metastrongylidae</taxon>
        <taxon>Angiostrongylus</taxon>
    </lineage>
</organism>
<name>A0A0K0DP06_ANGCA</name>
<reference evidence="1" key="1">
    <citation type="submission" date="2012-09" db="EMBL/GenBank/DDBJ databases">
        <authorList>
            <person name="Martin A.A."/>
        </authorList>
    </citation>
    <scope>NUCLEOTIDE SEQUENCE</scope>
</reference>
<dbReference type="Proteomes" id="UP000035642">
    <property type="component" value="Unassembled WGS sequence"/>
</dbReference>